<keyword evidence="4 13" id="KW-0863">Zinc-finger</keyword>
<evidence type="ECO:0000256" key="5">
    <source>
        <dbReference type="ARBA" id="ARBA00022801"/>
    </source>
</evidence>
<gene>
    <name evidence="11 15" type="primary">radA</name>
    <name evidence="15" type="ORF">ENS31_14470</name>
</gene>
<keyword evidence="8 11" id="KW-0346">Stress response</keyword>
<dbReference type="InterPro" id="IPR014721">
    <property type="entry name" value="Ribsml_uS5_D2-typ_fold_subgr"/>
</dbReference>
<dbReference type="InterPro" id="IPR020568">
    <property type="entry name" value="Ribosomal_Su5_D2-typ_SF"/>
</dbReference>
<dbReference type="PANTHER" id="PTHR32472">
    <property type="entry name" value="DNA REPAIR PROTEIN RADA"/>
    <property type="match status" value="1"/>
</dbReference>
<dbReference type="GO" id="GO:0008270">
    <property type="term" value="F:zinc ion binding"/>
    <property type="evidence" value="ECO:0007669"/>
    <property type="project" value="UniProtKB-KW"/>
</dbReference>
<dbReference type="Pfam" id="PF13541">
    <property type="entry name" value="ChlI"/>
    <property type="match status" value="1"/>
</dbReference>
<dbReference type="SUPFAM" id="SSF54211">
    <property type="entry name" value="Ribosomal protein S5 domain 2-like"/>
    <property type="match status" value="1"/>
</dbReference>
<feature type="domain" description="RecA family profile 1" evidence="14">
    <location>
        <begin position="64"/>
        <end position="210"/>
    </location>
</feature>
<feature type="region of interest" description="Lon-protease-like" evidence="11">
    <location>
        <begin position="346"/>
        <end position="449"/>
    </location>
</feature>
<keyword evidence="9 11" id="KW-0238">DNA-binding</keyword>
<dbReference type="Gene3D" id="3.30.230.10">
    <property type="match status" value="1"/>
</dbReference>
<keyword evidence="5" id="KW-0378">Hydrolase</keyword>
<dbReference type="GO" id="GO:0016787">
    <property type="term" value="F:hydrolase activity"/>
    <property type="evidence" value="ECO:0007669"/>
    <property type="project" value="UniProtKB-KW"/>
</dbReference>
<comment type="caution">
    <text evidence="15">The sequence shown here is derived from an EMBL/GenBank/DDBJ whole genome shotgun (WGS) entry which is preliminary data.</text>
</comment>
<protein>
    <recommendedName>
        <fullName evidence="11 12">DNA repair protein RadA</fullName>
    </recommendedName>
</protein>
<dbReference type="NCBIfam" id="TIGR00416">
    <property type="entry name" value="sms"/>
    <property type="match status" value="1"/>
</dbReference>
<evidence type="ECO:0000256" key="1">
    <source>
        <dbReference type="ARBA" id="ARBA00022723"/>
    </source>
</evidence>
<evidence type="ECO:0000256" key="6">
    <source>
        <dbReference type="ARBA" id="ARBA00022833"/>
    </source>
</evidence>
<evidence type="ECO:0000256" key="11">
    <source>
        <dbReference type="HAMAP-Rule" id="MF_01498"/>
    </source>
</evidence>
<keyword evidence="1 11" id="KW-0479">Metal-binding</keyword>
<keyword evidence="10 11" id="KW-0234">DNA repair</keyword>
<dbReference type="SMART" id="SM00382">
    <property type="entry name" value="AAA"/>
    <property type="match status" value="1"/>
</dbReference>
<dbReference type="PANTHER" id="PTHR32472:SF10">
    <property type="entry name" value="DNA REPAIR PROTEIN RADA-LIKE PROTEIN"/>
    <property type="match status" value="1"/>
</dbReference>
<dbReference type="GO" id="GO:0005524">
    <property type="term" value="F:ATP binding"/>
    <property type="evidence" value="ECO:0007669"/>
    <property type="project" value="UniProtKB-UniRule"/>
</dbReference>
<dbReference type="GO" id="GO:0003684">
    <property type="term" value="F:damaged DNA binding"/>
    <property type="evidence" value="ECO:0007669"/>
    <property type="project" value="InterPro"/>
</dbReference>
<evidence type="ECO:0000259" key="14">
    <source>
        <dbReference type="PROSITE" id="PS50162"/>
    </source>
</evidence>
<evidence type="ECO:0000256" key="3">
    <source>
        <dbReference type="ARBA" id="ARBA00022763"/>
    </source>
</evidence>
<feature type="binding site" evidence="11">
    <location>
        <begin position="93"/>
        <end position="100"/>
    </location>
    <ligand>
        <name>ATP</name>
        <dbReference type="ChEBI" id="CHEBI:30616"/>
    </ligand>
</feature>
<accession>A0A7V2ZMI2</accession>
<dbReference type="AlphaFoldDB" id="A0A7V2ZMI2"/>
<dbReference type="HAMAP" id="MF_01498">
    <property type="entry name" value="RadA_bact"/>
    <property type="match status" value="1"/>
</dbReference>
<dbReference type="Pfam" id="PF18073">
    <property type="entry name" value="Zn_ribbon_LapB"/>
    <property type="match status" value="1"/>
</dbReference>
<evidence type="ECO:0000256" key="2">
    <source>
        <dbReference type="ARBA" id="ARBA00022741"/>
    </source>
</evidence>
<dbReference type="InterPro" id="IPR027417">
    <property type="entry name" value="P-loop_NTPase"/>
</dbReference>
<evidence type="ECO:0000256" key="4">
    <source>
        <dbReference type="ARBA" id="ARBA00022771"/>
    </source>
</evidence>
<comment type="function">
    <text evidence="11">Plays a role in repairing double-strand DNA breaks, probably involving stabilizing or processing branched DNA or blocked replication forks.</text>
</comment>
<comment type="domain">
    <text evidence="11">The middle region has homology to RecA with ATPase motifs including the RadA KNRFG motif, while the C-terminus is homologous to Lon protease.</text>
</comment>
<dbReference type="GO" id="GO:0140664">
    <property type="term" value="F:ATP-dependent DNA damage sensor activity"/>
    <property type="evidence" value="ECO:0007669"/>
    <property type="project" value="InterPro"/>
</dbReference>
<dbReference type="PRINTS" id="PR01874">
    <property type="entry name" value="DNAREPAIRADA"/>
</dbReference>
<proteinExistence type="inferred from homology"/>
<evidence type="ECO:0000256" key="10">
    <source>
        <dbReference type="ARBA" id="ARBA00023204"/>
    </source>
</evidence>
<keyword evidence="7 11" id="KW-0067">ATP-binding</keyword>
<dbReference type="Gene3D" id="3.40.50.300">
    <property type="entry name" value="P-loop containing nucleotide triphosphate hydrolases"/>
    <property type="match status" value="1"/>
</dbReference>
<dbReference type="InterPro" id="IPR003593">
    <property type="entry name" value="AAA+_ATPase"/>
</dbReference>
<reference evidence="15" key="1">
    <citation type="journal article" date="2020" name="mSystems">
        <title>Genome- and Community-Level Interaction Insights into Carbon Utilization and Element Cycling Functions of Hydrothermarchaeota in Hydrothermal Sediment.</title>
        <authorList>
            <person name="Zhou Z."/>
            <person name="Liu Y."/>
            <person name="Xu W."/>
            <person name="Pan J."/>
            <person name="Luo Z.H."/>
            <person name="Li M."/>
        </authorList>
    </citation>
    <scope>NUCLEOTIDE SEQUENCE [LARGE SCALE GENOMIC DNA]</scope>
    <source>
        <strain evidence="15">SpSt-479</strain>
    </source>
</reference>
<name>A0A7V2ZMI2_9BACT</name>
<evidence type="ECO:0000256" key="13">
    <source>
        <dbReference type="RuleBase" id="RU003555"/>
    </source>
</evidence>
<dbReference type="GO" id="GO:0005829">
    <property type="term" value="C:cytosol"/>
    <property type="evidence" value="ECO:0007669"/>
    <property type="project" value="TreeGrafter"/>
</dbReference>
<dbReference type="InterPro" id="IPR041166">
    <property type="entry name" value="Rubredoxin_2"/>
</dbReference>
<keyword evidence="2 11" id="KW-0547">Nucleotide-binding</keyword>
<dbReference type="PROSITE" id="PS50162">
    <property type="entry name" value="RECA_2"/>
    <property type="match status" value="1"/>
</dbReference>
<dbReference type="FunFam" id="3.40.50.300:FF:000050">
    <property type="entry name" value="DNA repair protein RadA"/>
    <property type="match status" value="1"/>
</dbReference>
<evidence type="ECO:0000256" key="12">
    <source>
        <dbReference type="NCBIfam" id="TIGR00416"/>
    </source>
</evidence>
<evidence type="ECO:0000256" key="7">
    <source>
        <dbReference type="ARBA" id="ARBA00022840"/>
    </source>
</evidence>
<dbReference type="InterPro" id="IPR004504">
    <property type="entry name" value="DNA_repair_RadA"/>
</dbReference>
<dbReference type="InterPro" id="IPR020588">
    <property type="entry name" value="RecA_ATP-bd"/>
</dbReference>
<dbReference type="GO" id="GO:0000725">
    <property type="term" value="P:recombinational repair"/>
    <property type="evidence" value="ECO:0007669"/>
    <property type="project" value="UniProtKB-UniRule"/>
</dbReference>
<organism evidence="15">
    <name type="scientific">Ignavibacterium album</name>
    <dbReference type="NCBI Taxonomy" id="591197"/>
    <lineage>
        <taxon>Bacteria</taxon>
        <taxon>Pseudomonadati</taxon>
        <taxon>Ignavibacteriota</taxon>
        <taxon>Ignavibacteria</taxon>
        <taxon>Ignavibacteriales</taxon>
        <taxon>Ignavibacteriaceae</taxon>
        <taxon>Ignavibacterium</taxon>
    </lineage>
</organism>
<evidence type="ECO:0000256" key="8">
    <source>
        <dbReference type="ARBA" id="ARBA00023016"/>
    </source>
</evidence>
<evidence type="ECO:0000313" key="15">
    <source>
        <dbReference type="EMBL" id="HFI92721.1"/>
    </source>
</evidence>
<comment type="function">
    <text evidence="13">DNA-dependent ATPase involved in processing of recombination intermediates, plays a role in repairing DNA breaks. Stimulates the branch migration of RecA-mediated strand transfer reactions, allowing the 3' invading strand to extend heteroduplex DNA faster. Binds ssDNA in the presence of ADP but not other nucleotides, has ATPase activity that is stimulated by ssDNA and various branched DNA structures, but inhibited by SSB. Does not have RecA's homology-searching function.</text>
</comment>
<dbReference type="SUPFAM" id="SSF52540">
    <property type="entry name" value="P-loop containing nucleoside triphosphate hydrolases"/>
    <property type="match status" value="1"/>
</dbReference>
<comment type="similarity">
    <text evidence="11 13">Belongs to the RecA family. RadA subfamily.</text>
</comment>
<dbReference type="CDD" id="cd01121">
    <property type="entry name" value="RadA_SMS_N"/>
    <property type="match status" value="1"/>
</dbReference>
<evidence type="ECO:0000256" key="9">
    <source>
        <dbReference type="ARBA" id="ARBA00023125"/>
    </source>
</evidence>
<keyword evidence="3 11" id="KW-0227">DNA damage</keyword>
<dbReference type="EMBL" id="DSUJ01000011">
    <property type="protein sequence ID" value="HFI92721.1"/>
    <property type="molecule type" value="Genomic_DNA"/>
</dbReference>
<keyword evidence="6 13" id="KW-0862">Zinc</keyword>
<sequence>MSKQKLKYICSNCGYESLRWLGKCPECESWNSFTEELIETGKHKAIKSVLKSPIHKLSEITATEEDRIITGITEFDRVLGGGLMPGSAVLLGGDPGIGKSTLAMQAAAGIKEKVLYVTGEESEKQIKLRSSRLKIKSDSLFILAETELNQIIAAIESLKPSVVIIDSIQTMYRNELDNSPGTVTQIRECTALLMDEAKKKHLSVIIIGHVTKEGIIAGPKILEHMVDTVIQFEGEANHSFRILRSQKNRFGSTNEIGVFEMREDGLREVKNPSELFLSEREKQTPGSVVTSTIEGSRPILLEVQALVTPSMYGYPQRVSNGFDQRRLSILLAVLEKRALVKVSSANVFINVAGGIKITEPAADLAVCLSIASSLSEKVIDSQTIVIGEVGLGGELRSVGNIEKRIQEAEKLGFNTVIIPQANSRGLKQNPKIKVISHENLSDTINLLIQ</sequence>
<feature type="short sequence motif" description="RadA KNRFG motif" evidence="11">
    <location>
        <begin position="247"/>
        <end position="251"/>
    </location>
</feature>
<dbReference type="Pfam" id="PF13481">
    <property type="entry name" value="AAA_25"/>
    <property type="match status" value="1"/>
</dbReference>